<name>A0A9D4UUU1_ADICA</name>
<dbReference type="InterPro" id="IPR023214">
    <property type="entry name" value="HAD_sf"/>
</dbReference>
<keyword evidence="4" id="KW-1185">Reference proteome</keyword>
<dbReference type="InterPro" id="IPR050365">
    <property type="entry name" value="TIM50"/>
</dbReference>
<organism evidence="3 4">
    <name type="scientific">Adiantum capillus-veneris</name>
    <name type="common">Maidenhair fern</name>
    <dbReference type="NCBI Taxonomy" id="13818"/>
    <lineage>
        <taxon>Eukaryota</taxon>
        <taxon>Viridiplantae</taxon>
        <taxon>Streptophyta</taxon>
        <taxon>Embryophyta</taxon>
        <taxon>Tracheophyta</taxon>
        <taxon>Polypodiopsida</taxon>
        <taxon>Polypodiidae</taxon>
        <taxon>Polypodiales</taxon>
        <taxon>Pteridineae</taxon>
        <taxon>Pteridaceae</taxon>
        <taxon>Vittarioideae</taxon>
        <taxon>Adiantum</taxon>
    </lineage>
</organism>
<reference evidence="3" key="1">
    <citation type="submission" date="2021-01" db="EMBL/GenBank/DDBJ databases">
        <title>Adiantum capillus-veneris genome.</title>
        <authorList>
            <person name="Fang Y."/>
            <person name="Liao Q."/>
        </authorList>
    </citation>
    <scope>NUCLEOTIDE SEQUENCE</scope>
    <source>
        <strain evidence="3">H3</strain>
        <tissue evidence="3">Leaf</tissue>
    </source>
</reference>
<dbReference type="EMBL" id="JABFUD020000011">
    <property type="protein sequence ID" value="KAI5073797.1"/>
    <property type="molecule type" value="Genomic_DNA"/>
</dbReference>
<evidence type="ECO:0000259" key="2">
    <source>
        <dbReference type="PROSITE" id="PS50969"/>
    </source>
</evidence>
<protein>
    <recommendedName>
        <fullName evidence="2">FCP1 homology domain-containing protein</fullName>
    </recommendedName>
</protein>
<evidence type="ECO:0000313" key="4">
    <source>
        <dbReference type="Proteomes" id="UP000886520"/>
    </source>
</evidence>
<evidence type="ECO:0000313" key="3">
    <source>
        <dbReference type="EMBL" id="KAI5073797.1"/>
    </source>
</evidence>
<dbReference type="GO" id="GO:0016791">
    <property type="term" value="F:phosphatase activity"/>
    <property type="evidence" value="ECO:0007669"/>
    <property type="project" value="InterPro"/>
</dbReference>
<dbReference type="InterPro" id="IPR004274">
    <property type="entry name" value="FCP1_dom"/>
</dbReference>
<dbReference type="PANTHER" id="PTHR12210">
    <property type="entry name" value="DULLARD PROTEIN PHOSPHATASE"/>
    <property type="match status" value="1"/>
</dbReference>
<dbReference type="SMART" id="SM00577">
    <property type="entry name" value="CPDc"/>
    <property type="match status" value="1"/>
</dbReference>
<dbReference type="Gene3D" id="3.40.50.1000">
    <property type="entry name" value="HAD superfamily/HAD-like"/>
    <property type="match status" value="1"/>
</dbReference>
<dbReference type="OrthoDB" id="277011at2759"/>
<sequence>MGKSIAEAQERSAAGGGGGGATSSINGGNGGAFYYAGGGQERLSLRPPSLMKVPCRKRQRSFAGSYSSLINSNGATSAFFNSLAITPSAAKCASARLKGPLLPPLSPEHEGRKTLVLDLDETLVHSSFKPITEFDFAIQVEMEVETSRMGLQTVFVLKRPGVEAFLRAMASLFEVIVFTAGLKQYADAVLDNIDIDNCIKHRLYRDSCKFHMGGLVKDLSTLGRDLRKVIIVDNSPHCYLLQPRNAVPIVSFIDNRDDRELLDLIPFLSVISELDNVTQALGQV</sequence>
<gene>
    <name evidence="3" type="ORF">GOP47_0011810</name>
</gene>
<dbReference type="NCBIfam" id="TIGR02251">
    <property type="entry name" value="HIF-SF_euk"/>
    <property type="match status" value="1"/>
</dbReference>
<dbReference type="CDD" id="cd07521">
    <property type="entry name" value="HAD_FCP1-like"/>
    <property type="match status" value="1"/>
</dbReference>
<dbReference type="InterPro" id="IPR036412">
    <property type="entry name" value="HAD-like_sf"/>
</dbReference>
<comment type="caution">
    <text evidence="3">The sequence shown here is derived from an EMBL/GenBank/DDBJ whole genome shotgun (WGS) entry which is preliminary data.</text>
</comment>
<accession>A0A9D4UUU1</accession>
<dbReference type="Proteomes" id="UP000886520">
    <property type="component" value="Chromosome 11"/>
</dbReference>
<dbReference type="SUPFAM" id="SSF56784">
    <property type="entry name" value="HAD-like"/>
    <property type="match status" value="1"/>
</dbReference>
<feature type="region of interest" description="Disordered" evidence="1">
    <location>
        <begin position="1"/>
        <end position="22"/>
    </location>
</feature>
<feature type="domain" description="FCP1 homology" evidence="2">
    <location>
        <begin position="108"/>
        <end position="271"/>
    </location>
</feature>
<proteinExistence type="predicted"/>
<dbReference type="InterPro" id="IPR011948">
    <property type="entry name" value="Dullard_phosphatase"/>
</dbReference>
<dbReference type="Pfam" id="PF03031">
    <property type="entry name" value="NIF"/>
    <property type="match status" value="1"/>
</dbReference>
<dbReference type="PROSITE" id="PS50969">
    <property type="entry name" value="FCP1"/>
    <property type="match status" value="1"/>
</dbReference>
<dbReference type="FunFam" id="3.40.50.1000:FF:000093">
    <property type="entry name" value="NLI interacting factor-like phosphatase family protein"/>
    <property type="match status" value="1"/>
</dbReference>
<dbReference type="AlphaFoldDB" id="A0A9D4UUU1"/>
<evidence type="ECO:0000256" key="1">
    <source>
        <dbReference type="SAM" id="MobiDB-lite"/>
    </source>
</evidence>